<dbReference type="Gene3D" id="3.40.50.300">
    <property type="entry name" value="P-loop containing nucleotide triphosphate hydrolases"/>
    <property type="match status" value="1"/>
</dbReference>
<keyword evidence="4" id="KW-1185">Reference proteome</keyword>
<evidence type="ECO:0000256" key="2">
    <source>
        <dbReference type="ARBA" id="ARBA00022840"/>
    </source>
</evidence>
<dbReference type="SUPFAM" id="SSF52172">
    <property type="entry name" value="CheY-like"/>
    <property type="match status" value="1"/>
</dbReference>
<keyword evidence="1" id="KW-0547">Nucleotide-binding</keyword>
<evidence type="ECO:0008006" key="5">
    <source>
        <dbReference type="Google" id="ProtNLM"/>
    </source>
</evidence>
<dbReference type="RefSeq" id="WP_301587928.1">
    <property type="nucleotide sequence ID" value="NZ_JAPFQI010000001.1"/>
</dbReference>
<dbReference type="Gene3D" id="3.40.50.2300">
    <property type="match status" value="1"/>
</dbReference>
<evidence type="ECO:0000313" key="4">
    <source>
        <dbReference type="Proteomes" id="UP001526430"/>
    </source>
</evidence>
<gene>
    <name evidence="3" type="ORF">OF850_01675</name>
</gene>
<comment type="caution">
    <text evidence="3">The sequence shown here is derived from an EMBL/GenBank/DDBJ whole genome shotgun (WGS) entry which is preliminary data.</text>
</comment>
<keyword evidence="2" id="KW-0067">ATP-binding</keyword>
<organism evidence="3 4">
    <name type="scientific">Sabulicella glaciei</name>
    <dbReference type="NCBI Taxonomy" id="2984948"/>
    <lineage>
        <taxon>Bacteria</taxon>
        <taxon>Pseudomonadati</taxon>
        <taxon>Pseudomonadota</taxon>
        <taxon>Alphaproteobacteria</taxon>
        <taxon>Acetobacterales</taxon>
        <taxon>Acetobacteraceae</taxon>
        <taxon>Sabulicella</taxon>
    </lineage>
</organism>
<dbReference type="PANTHER" id="PTHR43384:SF6">
    <property type="entry name" value="SEPTUM SITE-DETERMINING PROTEIN MIND HOMOLOG, CHLOROPLASTIC"/>
    <property type="match status" value="1"/>
</dbReference>
<reference evidence="3 4" key="1">
    <citation type="submission" date="2022-10" db="EMBL/GenBank/DDBJ databases">
        <title>Roseococcus glaciei nov., sp. nov., isolated from glacier.</title>
        <authorList>
            <person name="Liu Q."/>
            <person name="Xin Y.-H."/>
        </authorList>
    </citation>
    <scope>NUCLEOTIDE SEQUENCE [LARGE SCALE GENOMIC DNA]</scope>
    <source>
        <strain evidence="3 4">MDT2-1-1</strain>
    </source>
</reference>
<dbReference type="InterPro" id="IPR050625">
    <property type="entry name" value="ParA/MinD_ATPase"/>
</dbReference>
<protein>
    <recommendedName>
        <fullName evidence="5">Pilus assembly protein CpaE</fullName>
    </recommendedName>
</protein>
<evidence type="ECO:0000313" key="3">
    <source>
        <dbReference type="EMBL" id="MCW8084324.1"/>
    </source>
</evidence>
<dbReference type="InterPro" id="IPR011006">
    <property type="entry name" value="CheY-like_superfamily"/>
</dbReference>
<dbReference type="Proteomes" id="UP001526430">
    <property type="component" value="Unassembled WGS sequence"/>
</dbReference>
<proteinExistence type="predicted"/>
<dbReference type="PANTHER" id="PTHR43384">
    <property type="entry name" value="SEPTUM SITE-DETERMINING PROTEIN MIND HOMOLOG, CHLOROPLASTIC-RELATED"/>
    <property type="match status" value="1"/>
</dbReference>
<dbReference type="EMBL" id="JAPFQI010000001">
    <property type="protein sequence ID" value="MCW8084324.1"/>
    <property type="molecule type" value="Genomic_DNA"/>
</dbReference>
<name>A0ABT3NRX0_9PROT</name>
<dbReference type="InterPro" id="IPR027417">
    <property type="entry name" value="P-loop_NTPase"/>
</dbReference>
<evidence type="ECO:0000256" key="1">
    <source>
        <dbReference type="ARBA" id="ARBA00022741"/>
    </source>
</evidence>
<dbReference type="SUPFAM" id="SSF52540">
    <property type="entry name" value="P-loop containing nucleoside triphosphate hydrolases"/>
    <property type="match status" value="1"/>
</dbReference>
<accession>A0ABT3NRX0</accession>
<sequence length="407" mass="43035">MSHVDAKLPLAVEGDRLPLAAWIADETSEDAVRAGLPDIAAGSAIRRGNIRTAIKALAQQPTPRLLLVDIEGDASPLQALDALSAVCAPDVRVIVLGDRSDIGFYRQLTRELGVDEYLPKPLTRDTISGVLRRHLSDTPEGEGAAGARGGRLVAVMGVRGGAGGTTIAANLAMQIASETRGHVCLLDMNLRGGNAALLLGVQPGGALRTALEQPERADALFVDRVAVPVTERLRVIASEEPLGSQPAPTEEGVCHLLDLLLQRFNVVVADVALPPGPAERTLLARARQRVLVMTPEVTQIRDMIAARTFLSELGGEGAAISVLNRANARWGLDTKLLEQGLGGKPDIRLPDLPVELAKAANLGRAAVLDYPAWRKALAPLVQESTGQRLVEASAGGLGRIVKGLFRR</sequence>